<sequence length="335" mass="38542">MEVMEHPETKSTEPCSTDMLFTLPTELLQLIFSDVGTENFRQDVRRLAVCKNWYSFARPILLRNLRLQVTDLRPMVRAMRGNKKLAAAQQMTTSIDLTMDPLPFKTKIDQQRARATANLHEVVSRLKSLDALRTLVIRPSLDKCVMASQVFSRINTLHQLTSLEIDLVGVEFPEETPVHLCEFISQMIPNLKRLRCRLRYTCTALLDTLPGDLEELIINISFTERQESADTFFYFFCFHCGDHIITGTHINRLESRLLEFVESMRNPKMVRLIYNDPSTLNTCAFDAIEQRRLYLGADPVWDADDLGLPGPSEKIGENFENHFQAMHLQGMRLSS</sequence>
<dbReference type="Proteomes" id="UP001265746">
    <property type="component" value="Unassembled WGS sequence"/>
</dbReference>
<dbReference type="SUPFAM" id="SSF81383">
    <property type="entry name" value="F-box domain"/>
    <property type="match status" value="1"/>
</dbReference>
<comment type="caution">
    <text evidence="1">The sequence shown here is derived from an EMBL/GenBank/DDBJ whole genome shotgun (WGS) entry which is preliminary data.</text>
</comment>
<dbReference type="InterPro" id="IPR036047">
    <property type="entry name" value="F-box-like_dom_sf"/>
</dbReference>
<accession>A0AAD9W1D3</accession>
<keyword evidence="2" id="KW-1185">Reference proteome</keyword>
<evidence type="ECO:0008006" key="3">
    <source>
        <dbReference type="Google" id="ProtNLM"/>
    </source>
</evidence>
<evidence type="ECO:0000313" key="2">
    <source>
        <dbReference type="Proteomes" id="UP001265746"/>
    </source>
</evidence>
<gene>
    <name evidence="1" type="ORF">N8I77_007225</name>
</gene>
<evidence type="ECO:0000313" key="1">
    <source>
        <dbReference type="EMBL" id="KAK2604281.1"/>
    </source>
</evidence>
<dbReference type="AlphaFoldDB" id="A0AAD9W1D3"/>
<dbReference type="EMBL" id="JAUJFL010000004">
    <property type="protein sequence ID" value="KAK2604281.1"/>
    <property type="molecule type" value="Genomic_DNA"/>
</dbReference>
<reference evidence="1" key="1">
    <citation type="submission" date="2023-06" db="EMBL/GenBank/DDBJ databases">
        <authorList>
            <person name="Noh H."/>
        </authorList>
    </citation>
    <scope>NUCLEOTIDE SEQUENCE</scope>
    <source>
        <strain evidence="1">DUCC20226</strain>
    </source>
</reference>
<protein>
    <recommendedName>
        <fullName evidence="3">F-box domain-containing protein</fullName>
    </recommendedName>
</protein>
<proteinExistence type="predicted"/>
<organism evidence="1 2">
    <name type="scientific">Phomopsis amygdali</name>
    <name type="common">Fusicoccum amygdali</name>
    <dbReference type="NCBI Taxonomy" id="1214568"/>
    <lineage>
        <taxon>Eukaryota</taxon>
        <taxon>Fungi</taxon>
        <taxon>Dikarya</taxon>
        <taxon>Ascomycota</taxon>
        <taxon>Pezizomycotina</taxon>
        <taxon>Sordariomycetes</taxon>
        <taxon>Sordariomycetidae</taxon>
        <taxon>Diaporthales</taxon>
        <taxon>Diaporthaceae</taxon>
        <taxon>Diaporthe</taxon>
    </lineage>
</organism>
<name>A0AAD9W1D3_PHOAM</name>